<feature type="domain" description="IspG C-terminal" evidence="9">
    <location>
        <begin position="263"/>
        <end position="349"/>
    </location>
</feature>
<dbReference type="GO" id="GO:0019288">
    <property type="term" value="P:isopentenyl diphosphate biosynthetic process, methylerythritol 4-phosphate pathway"/>
    <property type="evidence" value="ECO:0007669"/>
    <property type="project" value="UniProtKB-UniRule"/>
</dbReference>
<comment type="pathway">
    <text evidence="7">Isoprenoid biosynthesis; isopentenyl diphosphate biosynthesis via DXP pathway; isopentenyl diphosphate from 1-deoxy-D-xylulose 5-phosphate: step 5/6.</text>
</comment>
<feature type="binding site" evidence="7">
    <location>
        <position position="301"/>
    </location>
    <ligand>
        <name>[4Fe-4S] cluster</name>
        <dbReference type="ChEBI" id="CHEBI:49883"/>
    </ligand>
</feature>
<dbReference type="Gene3D" id="3.30.413.10">
    <property type="entry name" value="Sulfite Reductase Hemoprotein, domain 1"/>
    <property type="match status" value="1"/>
</dbReference>
<dbReference type="SUPFAM" id="SSF56014">
    <property type="entry name" value="Nitrite and sulphite reductase 4Fe-4S domain-like"/>
    <property type="match status" value="1"/>
</dbReference>
<evidence type="ECO:0000259" key="9">
    <source>
        <dbReference type="Pfam" id="PF26540"/>
    </source>
</evidence>
<evidence type="ECO:0000256" key="6">
    <source>
        <dbReference type="ARBA" id="ARBA00023229"/>
    </source>
</evidence>
<feature type="domain" description="IspG TIM-barrel" evidence="8">
    <location>
        <begin position="8"/>
        <end position="248"/>
    </location>
</feature>
<evidence type="ECO:0000313" key="11">
    <source>
        <dbReference type="Proteomes" id="UP000255517"/>
    </source>
</evidence>
<dbReference type="STRING" id="1122949.GCA_000378725_00672"/>
<dbReference type="SUPFAM" id="SSF51366">
    <property type="entry name" value="Ribulose-phoshate binding barrel"/>
    <property type="match status" value="1"/>
</dbReference>
<keyword evidence="4 7" id="KW-0408">Iron</keyword>
<dbReference type="Proteomes" id="UP000255517">
    <property type="component" value="Unassembled WGS sequence"/>
</dbReference>
<evidence type="ECO:0000256" key="5">
    <source>
        <dbReference type="ARBA" id="ARBA00023014"/>
    </source>
</evidence>
<dbReference type="InterPro" id="IPR016425">
    <property type="entry name" value="IspG_bac"/>
</dbReference>
<dbReference type="GO" id="GO:0016114">
    <property type="term" value="P:terpenoid biosynthetic process"/>
    <property type="evidence" value="ECO:0007669"/>
    <property type="project" value="InterPro"/>
</dbReference>
<reference evidence="10 11" key="1">
    <citation type="submission" date="2018-06" db="EMBL/GenBank/DDBJ databases">
        <authorList>
            <consortium name="Pathogen Informatics"/>
            <person name="Doyle S."/>
        </authorList>
    </citation>
    <scope>NUCLEOTIDE SEQUENCE [LARGE SCALE GENOMIC DNA]</scope>
    <source>
        <strain evidence="10 11">NCTC13149</strain>
    </source>
</reference>
<dbReference type="GO" id="GO:0141197">
    <property type="term" value="F:4-hydroxy-3-methylbut-2-enyl-diphosphate synthase activity (flavodoxin)"/>
    <property type="evidence" value="ECO:0007669"/>
    <property type="project" value="UniProtKB-EC"/>
</dbReference>
<keyword evidence="2 7" id="KW-0479">Metal-binding</keyword>
<protein>
    <recommendedName>
        <fullName evidence="7">4-hydroxy-3-methylbut-2-en-1-yl diphosphate synthase (flavodoxin)</fullName>
        <ecNumber evidence="7">1.17.7.3</ecNumber>
    </recommendedName>
    <alternativeName>
        <fullName evidence="7">1-hydroxy-2-methyl-2-(E)-butenyl 4-diphosphate synthase</fullName>
    </alternativeName>
</protein>
<evidence type="ECO:0000259" key="8">
    <source>
        <dbReference type="Pfam" id="PF04551"/>
    </source>
</evidence>
<dbReference type="Gene3D" id="3.20.20.20">
    <property type="entry name" value="Dihydropteroate synthase-like"/>
    <property type="match status" value="1"/>
</dbReference>
<dbReference type="InterPro" id="IPR058578">
    <property type="entry name" value="IspG_TIM"/>
</dbReference>
<comment type="function">
    <text evidence="7">Converts 2C-methyl-D-erythritol 2,4-cyclodiphosphate (ME-2,4cPP) into 1-hydroxy-2-methyl-2-(E)-butenyl 4-diphosphate.</text>
</comment>
<evidence type="ECO:0000256" key="4">
    <source>
        <dbReference type="ARBA" id="ARBA00023004"/>
    </source>
</evidence>
<dbReference type="FunFam" id="3.20.20.20:FF:000001">
    <property type="entry name" value="4-hydroxy-3-methylbut-2-en-1-yl diphosphate synthase (flavodoxin)"/>
    <property type="match status" value="1"/>
</dbReference>
<feature type="binding site" evidence="7">
    <location>
        <position position="308"/>
    </location>
    <ligand>
        <name>[4Fe-4S] cluster</name>
        <dbReference type="ChEBI" id="CHEBI:49883"/>
    </ligand>
</feature>
<dbReference type="NCBIfam" id="TIGR00612">
    <property type="entry name" value="ispG_gcpE"/>
    <property type="match status" value="1"/>
</dbReference>
<dbReference type="GO" id="GO:0005506">
    <property type="term" value="F:iron ion binding"/>
    <property type="evidence" value="ECO:0007669"/>
    <property type="project" value="InterPro"/>
</dbReference>
<comment type="catalytic activity">
    <reaction evidence="7">
        <text>(2E)-4-hydroxy-3-methylbut-2-enyl diphosphate + oxidized [flavodoxin] + H2O + 2 H(+) = 2-C-methyl-D-erythritol 2,4-cyclic diphosphate + reduced [flavodoxin]</text>
        <dbReference type="Rhea" id="RHEA:43604"/>
        <dbReference type="Rhea" id="RHEA-COMP:10622"/>
        <dbReference type="Rhea" id="RHEA-COMP:10623"/>
        <dbReference type="ChEBI" id="CHEBI:15377"/>
        <dbReference type="ChEBI" id="CHEBI:15378"/>
        <dbReference type="ChEBI" id="CHEBI:57618"/>
        <dbReference type="ChEBI" id="CHEBI:58210"/>
        <dbReference type="ChEBI" id="CHEBI:58483"/>
        <dbReference type="ChEBI" id="CHEBI:128753"/>
        <dbReference type="EC" id="1.17.7.3"/>
    </reaction>
</comment>
<keyword evidence="5 7" id="KW-0411">Iron-sulfur</keyword>
<name>A0A379C4F9_9FIRM</name>
<evidence type="ECO:0000256" key="1">
    <source>
        <dbReference type="ARBA" id="ARBA00022485"/>
    </source>
</evidence>
<feature type="binding site" evidence="7">
    <location>
        <position position="266"/>
    </location>
    <ligand>
        <name>[4Fe-4S] cluster</name>
        <dbReference type="ChEBI" id="CHEBI:49883"/>
    </ligand>
</feature>
<accession>A0A379C4F9</accession>
<dbReference type="InterPro" id="IPR058579">
    <property type="entry name" value="IspG_C"/>
</dbReference>
<dbReference type="PANTHER" id="PTHR30454">
    <property type="entry name" value="4-HYDROXY-3-METHYLBUT-2-EN-1-YL DIPHOSPHATE SYNTHASE"/>
    <property type="match status" value="1"/>
</dbReference>
<proteinExistence type="inferred from homology"/>
<dbReference type="PANTHER" id="PTHR30454:SF0">
    <property type="entry name" value="4-HYDROXY-3-METHYLBUT-2-EN-1-YL DIPHOSPHATE SYNTHASE (FERREDOXIN), CHLOROPLASTIC"/>
    <property type="match status" value="1"/>
</dbReference>
<keyword evidence="1 7" id="KW-0004">4Fe-4S</keyword>
<dbReference type="RefSeq" id="WP_019034561.1">
    <property type="nucleotide sequence ID" value="NZ_UGSZ01000001.1"/>
</dbReference>
<evidence type="ECO:0000256" key="3">
    <source>
        <dbReference type="ARBA" id="ARBA00023002"/>
    </source>
</evidence>
<dbReference type="Pfam" id="PF26540">
    <property type="entry name" value="GcpE_C"/>
    <property type="match status" value="1"/>
</dbReference>
<evidence type="ECO:0000256" key="2">
    <source>
        <dbReference type="ARBA" id="ARBA00022723"/>
    </source>
</evidence>
<comment type="similarity">
    <text evidence="7">Belongs to the IspG family.</text>
</comment>
<dbReference type="InterPro" id="IPR045854">
    <property type="entry name" value="NO2/SO3_Rdtase_4Fe4S_sf"/>
</dbReference>
<gene>
    <name evidence="7 10" type="primary">ispG</name>
    <name evidence="10" type="ORF">NCTC13149_00929</name>
</gene>
<feature type="binding site" evidence="7">
    <location>
        <position position="269"/>
    </location>
    <ligand>
        <name>[4Fe-4S] cluster</name>
        <dbReference type="ChEBI" id="CHEBI:49883"/>
    </ligand>
</feature>
<dbReference type="GO" id="GO:0046429">
    <property type="term" value="F:4-hydroxy-3-methylbut-2-en-1-yl diphosphate synthase activity (ferredoxin)"/>
    <property type="evidence" value="ECO:0007669"/>
    <property type="project" value="UniProtKB-UniRule"/>
</dbReference>
<dbReference type="InterPro" id="IPR011005">
    <property type="entry name" value="Dihydropteroate_synth-like_sf"/>
</dbReference>
<organism evidence="10 11">
    <name type="scientific">Peptoniphilus lacrimalis</name>
    <dbReference type="NCBI Taxonomy" id="33031"/>
    <lineage>
        <taxon>Bacteria</taxon>
        <taxon>Bacillati</taxon>
        <taxon>Bacillota</taxon>
        <taxon>Tissierellia</taxon>
        <taxon>Tissierellales</taxon>
        <taxon>Peptoniphilaceae</taxon>
        <taxon>Peptoniphilus</taxon>
    </lineage>
</organism>
<dbReference type="AlphaFoldDB" id="A0A379C4F9"/>
<keyword evidence="3 7" id="KW-0560">Oxidoreductase</keyword>
<dbReference type="GO" id="GO:0051539">
    <property type="term" value="F:4 iron, 4 sulfur cluster binding"/>
    <property type="evidence" value="ECO:0007669"/>
    <property type="project" value="UniProtKB-UniRule"/>
</dbReference>
<comment type="cofactor">
    <cofactor evidence="7">
        <name>[4Fe-4S] cluster</name>
        <dbReference type="ChEBI" id="CHEBI:49883"/>
    </cofactor>
    <text evidence="7">Binds 1 [4Fe-4S] cluster.</text>
</comment>
<keyword evidence="6 7" id="KW-0414">Isoprene biosynthesis</keyword>
<dbReference type="PIRSF" id="PIRSF004640">
    <property type="entry name" value="IspG"/>
    <property type="match status" value="1"/>
</dbReference>
<dbReference type="Pfam" id="PF04551">
    <property type="entry name" value="GcpE"/>
    <property type="match status" value="1"/>
</dbReference>
<dbReference type="EMBL" id="UGSZ01000001">
    <property type="protein sequence ID" value="SUB57113.1"/>
    <property type="molecule type" value="Genomic_DNA"/>
</dbReference>
<sequence>MTINRKKTRQVKVGNVYIGGDAPISVQSMTNTITKDIDSTVKQIKKLEDAGCDIIRFAVNDLDDAKAIGPIKERINIPTISDIQYDYKLALAACENNIDGMRINPGNIGVKWKVREVVEACKDKGISIRIGVNSGSIKQEFLDKYKGVNENSIVYSALDEIETLESLNFTDIKVSLKASNVNLSLDSYRKFSEISDYPLHLGITEAGPPPIGIIKSSIGIGSLLAEGIGDTIRVSLTADPIYEVKVGKEILKSLGLRNEGIDLISCPTCARTKVNLIDIVNKAQKRLDSLDMNLKVAMMGCAVNGPGEAREADIGIACGNKSGLIFKKGKIIKKCPEDELLNQLFIEIDKMKD</sequence>
<evidence type="ECO:0000256" key="7">
    <source>
        <dbReference type="HAMAP-Rule" id="MF_00159"/>
    </source>
</evidence>
<dbReference type="InterPro" id="IPR004588">
    <property type="entry name" value="IspG_bac-typ"/>
</dbReference>
<dbReference type="InterPro" id="IPR011060">
    <property type="entry name" value="RibuloseP-bd_barrel"/>
</dbReference>
<evidence type="ECO:0000313" key="10">
    <source>
        <dbReference type="EMBL" id="SUB57113.1"/>
    </source>
</evidence>
<dbReference type="EC" id="1.17.7.3" evidence="7"/>
<dbReference type="UniPathway" id="UPA00056">
    <property type="reaction ID" value="UER00096"/>
</dbReference>
<dbReference type="OrthoDB" id="9803214at2"/>
<dbReference type="HAMAP" id="MF_00159">
    <property type="entry name" value="IspG"/>
    <property type="match status" value="1"/>
</dbReference>
<dbReference type="NCBIfam" id="NF001540">
    <property type="entry name" value="PRK00366.1"/>
    <property type="match status" value="1"/>
</dbReference>